<organism evidence="1 2">
    <name type="scientific">Zhihengliuella halotolerans</name>
    <dbReference type="NCBI Taxonomy" id="370736"/>
    <lineage>
        <taxon>Bacteria</taxon>
        <taxon>Bacillati</taxon>
        <taxon>Actinomycetota</taxon>
        <taxon>Actinomycetes</taxon>
        <taxon>Micrococcales</taxon>
        <taxon>Micrococcaceae</taxon>
        <taxon>Zhihengliuella</taxon>
    </lineage>
</organism>
<dbReference type="EMBL" id="SHLA01000001">
    <property type="protein sequence ID" value="RZU63244.1"/>
    <property type="molecule type" value="Genomic_DNA"/>
</dbReference>
<evidence type="ECO:0000313" key="1">
    <source>
        <dbReference type="EMBL" id="RZU63244.1"/>
    </source>
</evidence>
<comment type="caution">
    <text evidence="1">The sequence shown here is derived from an EMBL/GenBank/DDBJ whole genome shotgun (WGS) entry which is preliminary data.</text>
</comment>
<dbReference type="Proteomes" id="UP000292685">
    <property type="component" value="Unassembled WGS sequence"/>
</dbReference>
<keyword evidence="2" id="KW-1185">Reference proteome</keyword>
<gene>
    <name evidence="1" type="ORF">EV380_2856</name>
</gene>
<evidence type="ECO:0000313" key="2">
    <source>
        <dbReference type="Proteomes" id="UP000292685"/>
    </source>
</evidence>
<dbReference type="OrthoDB" id="5184241at2"/>
<name>A0A4Q8AG53_9MICC</name>
<dbReference type="RefSeq" id="WP_130451670.1">
    <property type="nucleotide sequence ID" value="NZ_SHLA01000001.1"/>
</dbReference>
<protein>
    <recommendedName>
        <fullName evidence="3">SatD family protein</fullName>
    </recommendedName>
</protein>
<reference evidence="1 2" key="1">
    <citation type="submission" date="2019-02" db="EMBL/GenBank/DDBJ databases">
        <title>Sequencing the genomes of 1000 actinobacteria strains.</title>
        <authorList>
            <person name="Klenk H.-P."/>
        </authorList>
    </citation>
    <scope>NUCLEOTIDE SEQUENCE [LARGE SCALE GENOMIC DNA]</scope>
    <source>
        <strain evidence="1 2">DSM 17364</strain>
    </source>
</reference>
<sequence>MYVVTINQRDTREAGDRVDELTHALSGLPTALPFQRSVGDEAIGILAEPAPAVEAVLIALRQRRWNVGLGAGTLHEPLPEALDDVRGPALVHARRAVTRAQRIDTSRASTAPLKPGERLPLAVAGADPVAAEQAEAVLRLVGRLVAARTQAEWAVVDLLVPGVRGQQKDIAAALGISSQAVSKAILRAHAEDEAAARPAAEALLRLAA</sequence>
<dbReference type="AlphaFoldDB" id="A0A4Q8AG53"/>
<evidence type="ECO:0008006" key="3">
    <source>
        <dbReference type="Google" id="ProtNLM"/>
    </source>
</evidence>
<proteinExistence type="predicted"/>
<accession>A0A4Q8AG53</accession>